<dbReference type="GO" id="GO:0031931">
    <property type="term" value="C:TORC1 complex"/>
    <property type="evidence" value="ECO:0007669"/>
    <property type="project" value="UniProtKB-ARBA"/>
</dbReference>
<dbReference type="PANTHER" id="PTHR11139">
    <property type="entry name" value="ATAXIA TELANGIECTASIA MUTATED ATM -RELATED"/>
    <property type="match status" value="1"/>
</dbReference>
<dbReference type="SUPFAM" id="SSF56112">
    <property type="entry name" value="Protein kinase-like (PK-like)"/>
    <property type="match status" value="1"/>
</dbReference>
<evidence type="ECO:0000256" key="12">
    <source>
        <dbReference type="RuleBase" id="RU364109"/>
    </source>
</evidence>
<organism evidence="16">
    <name type="scientific">Oppiella nova</name>
    <dbReference type="NCBI Taxonomy" id="334625"/>
    <lineage>
        <taxon>Eukaryota</taxon>
        <taxon>Metazoa</taxon>
        <taxon>Ecdysozoa</taxon>
        <taxon>Arthropoda</taxon>
        <taxon>Chelicerata</taxon>
        <taxon>Arachnida</taxon>
        <taxon>Acari</taxon>
        <taxon>Acariformes</taxon>
        <taxon>Sarcoptiformes</taxon>
        <taxon>Oribatida</taxon>
        <taxon>Brachypylina</taxon>
        <taxon>Oppioidea</taxon>
        <taxon>Oppiidae</taxon>
        <taxon>Oppiella</taxon>
    </lineage>
</organism>
<evidence type="ECO:0000259" key="13">
    <source>
        <dbReference type="PROSITE" id="PS50290"/>
    </source>
</evidence>
<keyword evidence="9" id="KW-0131">Cell cycle</keyword>
<dbReference type="GO" id="GO:0010605">
    <property type="term" value="P:negative regulation of macromolecule metabolic process"/>
    <property type="evidence" value="ECO:0007669"/>
    <property type="project" value="UniProtKB-ARBA"/>
</dbReference>
<keyword evidence="3 12" id="KW-0808">Transferase</keyword>
<dbReference type="Gene3D" id="1.20.120.150">
    <property type="entry name" value="FKBP12-rapamycin binding domain"/>
    <property type="match status" value="1"/>
</dbReference>
<dbReference type="PROSITE" id="PS51190">
    <property type="entry name" value="FATC"/>
    <property type="match status" value="1"/>
</dbReference>
<dbReference type="GO" id="GO:0045944">
    <property type="term" value="P:positive regulation of transcription by RNA polymerase II"/>
    <property type="evidence" value="ECO:0007669"/>
    <property type="project" value="UniProtKB-ARBA"/>
</dbReference>
<dbReference type="GO" id="GO:0004674">
    <property type="term" value="F:protein serine/threonine kinase activity"/>
    <property type="evidence" value="ECO:0007669"/>
    <property type="project" value="UniProtKB-KW"/>
</dbReference>
<protein>
    <recommendedName>
        <fullName evidence="12">Serine/threonine-protein kinase TOR</fullName>
        <ecNumber evidence="12">2.7.11.1</ecNumber>
    </recommendedName>
</protein>
<keyword evidence="5 12" id="KW-0547">Nucleotide-binding</keyword>
<dbReference type="InterPro" id="IPR009076">
    <property type="entry name" value="FRB_dom"/>
</dbReference>
<dbReference type="Gene3D" id="1.25.40.10">
    <property type="entry name" value="Tetratricopeptide repeat domain"/>
    <property type="match status" value="1"/>
</dbReference>
<dbReference type="InterPro" id="IPR003151">
    <property type="entry name" value="PIK-rel_kinase_FAT"/>
</dbReference>
<evidence type="ECO:0000256" key="3">
    <source>
        <dbReference type="ARBA" id="ARBA00022679"/>
    </source>
</evidence>
<evidence type="ECO:0000256" key="4">
    <source>
        <dbReference type="ARBA" id="ARBA00022737"/>
    </source>
</evidence>
<keyword evidence="7 12" id="KW-0067">ATP-binding</keyword>
<dbReference type="PROSITE" id="PS00915">
    <property type="entry name" value="PI3_4_KINASE_1"/>
    <property type="match status" value="1"/>
</dbReference>
<dbReference type="Gene3D" id="1.10.1070.11">
    <property type="entry name" value="Phosphatidylinositol 3-/4-kinase, catalytic domain"/>
    <property type="match status" value="1"/>
</dbReference>
<dbReference type="Pfam" id="PF00454">
    <property type="entry name" value="PI3_PI4_kinase"/>
    <property type="match status" value="1"/>
</dbReference>
<dbReference type="Pfam" id="PF23593">
    <property type="entry name" value="HEAT_ATR"/>
    <property type="match status" value="1"/>
</dbReference>
<dbReference type="FunFam" id="3.30.1010.10:FF:000004">
    <property type="entry name" value="Serine/threonine-protein kinase TOR"/>
    <property type="match status" value="1"/>
</dbReference>
<dbReference type="EC" id="2.7.11.1" evidence="12"/>
<dbReference type="InterPro" id="IPR011990">
    <property type="entry name" value="TPR-like_helical_dom_sf"/>
</dbReference>
<evidence type="ECO:0000256" key="8">
    <source>
        <dbReference type="ARBA" id="ARBA00023254"/>
    </source>
</evidence>
<dbReference type="GO" id="GO:2000243">
    <property type="term" value="P:positive regulation of reproductive process"/>
    <property type="evidence" value="ECO:0007669"/>
    <property type="project" value="UniProtKB-ARBA"/>
</dbReference>
<evidence type="ECO:0000256" key="5">
    <source>
        <dbReference type="ARBA" id="ARBA00022741"/>
    </source>
</evidence>
<dbReference type="InterPro" id="IPR016024">
    <property type="entry name" value="ARM-type_fold"/>
</dbReference>
<dbReference type="InterPro" id="IPR000403">
    <property type="entry name" value="PI3/4_kinase_cat_dom"/>
</dbReference>
<dbReference type="Pfam" id="PF02260">
    <property type="entry name" value="FATC"/>
    <property type="match status" value="1"/>
</dbReference>
<dbReference type="GO" id="GO:0000785">
    <property type="term" value="C:chromatin"/>
    <property type="evidence" value="ECO:0007669"/>
    <property type="project" value="UniProtKB-ARBA"/>
</dbReference>
<dbReference type="InterPro" id="IPR011989">
    <property type="entry name" value="ARM-like"/>
</dbReference>
<evidence type="ECO:0000259" key="15">
    <source>
        <dbReference type="PROSITE" id="PS51190"/>
    </source>
</evidence>
<evidence type="ECO:0000256" key="6">
    <source>
        <dbReference type="ARBA" id="ARBA00022777"/>
    </source>
</evidence>
<dbReference type="CDD" id="cd05169">
    <property type="entry name" value="PIKKc_TOR"/>
    <property type="match status" value="1"/>
</dbReference>
<evidence type="ECO:0000256" key="10">
    <source>
        <dbReference type="ARBA" id="ARBA00047899"/>
    </source>
</evidence>
<feature type="domain" description="FATC" evidence="15">
    <location>
        <begin position="2479"/>
        <end position="2511"/>
    </location>
</feature>
<dbReference type="InterPro" id="IPR057564">
    <property type="entry name" value="HEAT_ATR"/>
</dbReference>
<dbReference type="GO" id="GO:0005634">
    <property type="term" value="C:nucleus"/>
    <property type="evidence" value="ECO:0007669"/>
    <property type="project" value="TreeGrafter"/>
</dbReference>
<dbReference type="FunFam" id="1.25.10.10:FF:000371">
    <property type="entry name" value="Serine/threonine-protein kinase TOR"/>
    <property type="match status" value="1"/>
</dbReference>
<dbReference type="PANTHER" id="PTHR11139:SF9">
    <property type="entry name" value="SERINE_THREONINE-PROTEIN KINASE MTOR"/>
    <property type="match status" value="1"/>
</dbReference>
<dbReference type="GO" id="GO:0031932">
    <property type="term" value="C:TORC2 complex"/>
    <property type="evidence" value="ECO:0007669"/>
    <property type="project" value="TreeGrafter"/>
</dbReference>
<comment type="catalytic activity">
    <reaction evidence="10 12">
        <text>L-threonyl-[protein] + ATP = O-phospho-L-threonyl-[protein] + ADP + H(+)</text>
        <dbReference type="Rhea" id="RHEA:46608"/>
        <dbReference type="Rhea" id="RHEA-COMP:11060"/>
        <dbReference type="Rhea" id="RHEA-COMP:11605"/>
        <dbReference type="ChEBI" id="CHEBI:15378"/>
        <dbReference type="ChEBI" id="CHEBI:30013"/>
        <dbReference type="ChEBI" id="CHEBI:30616"/>
        <dbReference type="ChEBI" id="CHEBI:61977"/>
        <dbReference type="ChEBI" id="CHEBI:456216"/>
        <dbReference type="EC" id="2.7.11.1"/>
    </reaction>
</comment>
<dbReference type="Proteomes" id="UP000728032">
    <property type="component" value="Unassembled WGS sequence"/>
</dbReference>
<dbReference type="InterPro" id="IPR003152">
    <property type="entry name" value="FATC_dom"/>
</dbReference>
<dbReference type="SMART" id="SM01346">
    <property type="entry name" value="DUF3385"/>
    <property type="match status" value="1"/>
</dbReference>
<dbReference type="SUPFAM" id="SSF47212">
    <property type="entry name" value="FKBP12-rapamycin-binding domain of FKBP-rapamycin-associated protein (FRAP)"/>
    <property type="match status" value="1"/>
</dbReference>
<dbReference type="GO" id="GO:0010972">
    <property type="term" value="P:negative regulation of G2/M transition of mitotic cell cycle"/>
    <property type="evidence" value="ECO:0007669"/>
    <property type="project" value="UniProtKB-ARBA"/>
</dbReference>
<comment type="catalytic activity">
    <reaction evidence="11">
        <text>L-seryl-[protein] + ATP = O-phospho-L-seryl-[protein] + ADP + H(+)</text>
        <dbReference type="Rhea" id="RHEA:17989"/>
        <dbReference type="Rhea" id="RHEA-COMP:9863"/>
        <dbReference type="Rhea" id="RHEA-COMP:11604"/>
        <dbReference type="ChEBI" id="CHEBI:15378"/>
        <dbReference type="ChEBI" id="CHEBI:29999"/>
        <dbReference type="ChEBI" id="CHEBI:30616"/>
        <dbReference type="ChEBI" id="CHEBI:83421"/>
        <dbReference type="ChEBI" id="CHEBI:456216"/>
        <dbReference type="EC" id="2.7.11.1"/>
    </reaction>
</comment>
<dbReference type="Pfam" id="PF08771">
    <property type="entry name" value="FRB_dom"/>
    <property type="match status" value="1"/>
</dbReference>
<dbReference type="InterPro" id="IPR036738">
    <property type="entry name" value="FRB_sf"/>
</dbReference>
<keyword evidence="2 12" id="KW-0723">Serine/threonine-protein kinase</keyword>
<reference evidence="16" key="1">
    <citation type="submission" date="2020-11" db="EMBL/GenBank/DDBJ databases">
        <authorList>
            <person name="Tran Van P."/>
        </authorList>
    </citation>
    <scope>NUCLEOTIDE SEQUENCE</scope>
</reference>
<feature type="domain" description="PI3K/PI4K catalytic" evidence="13">
    <location>
        <begin position="2123"/>
        <end position="2434"/>
    </location>
</feature>
<dbReference type="SMART" id="SM00146">
    <property type="entry name" value="PI3Kc"/>
    <property type="match status" value="1"/>
</dbReference>
<sequence>MSSKSVLPVVRLDSRLDSSADCPFEAIITGALTELRSRDDMRRKKGIHWLRQYINQDMADVTDEEMKTFYDLSINKIFDLMIGSGANNANDIKAGIFLMCILLDSAKQVIYAPFANHLRNLNHNFSDMELLDLSACAVGKIAITSGAVTSNFVDFEVRRAIELISTDKNETKRHTAVLNLRELANVTPTYFFSHVTLFFENIFLAINDPKIRDSAVSALRSALYVVADRERISHDVRDNRPRSDQQIPNFFKTCYEEVIKGFNSTQREREDQIHASLLILNEILRCSNDSGDTIDRELEHKYNQIIESQNNLKTSQLSKLFRSHTNIQSQPTVPSYGLRDLNSVVKYHKEMGIALIPSSQHKYRPPKLSQTCRELLLEKFDEICKHVMNQLQYRNSQNIIHVILIVIPSLAALNPEKFVRYSRQSIDYLLNNLRVSPSRSLAFISLGLLTIAMNPVMGGTIRKNHLQPILLTIRQTLPSKEHQPKKRLPQPDPTVFTCLALLCQAFGNDIQTEVKDLLDSMFSTGLSEALAAALHEICKYIPALKKDIQDGLLKMLSQILMKKAYTLPGVPKHLQLSSMSLNCEPVDVQTTILALKVLGQFDFEPRPLMQFVRHCADTYLTDENREVRLEAVRTCCQLLTPALMKEQSKHSQTLVITIQDVLSKLLIIGITDADMYVRYSVLSSLDERFDMHLAQAENLNALFICLNDEVFEIRELGLCTIGRLSSLNPAYVMPSLRKVLLQLLTELEYSGICRNKEQSAKMLGHLLATTPRLIRPYTEPILKVFLPKLKDPSQSVVTAVLSAIGEQAIVSGTEMKKWIDELFPIILDAIQDSSSHQKREVALWTLGRLVENSGYVVEPYWKYPNLLDILFNLLKSESTQSSQLIRRETIRVLGLIGAVDPYRHKVNLGVIDQSGDPLIAHDPIIDQEFNAHEMLSNLASTFDDFYSAQAISTLMRVMRDQALSGHHTMAVQAVAFIFNVLGVRSVPYIQHVLPPFINIIRTGEPHIREFLLQQLGQMIAIVKIHIRNYLEDIFRVVREFWTANSPMQTTLINVVEQIVIALGGEFKIYVPYLIPHILRVFANDKSVRRSVTVKLLNALQSFGTNLDDYLHLLIPPIVRLFESSDIKDSDVKIAALKTIDVLSEDLQITELSPRIIHAIVRTIDSNSSDRDLVNQAMDTLTAVVLQLNRRYQIFIPMVSKVLQKHKISHQKYDILVTKISDGSTVGNSDDDPIMSGKRHIKRGRNQFKDPIGGVPDRKLNPVLLTDLQRAWTQCPRRVSKEDWLEWLKILNIDLIRESPALAIRSCFPLAQACSSVARDLFNPAFLSCWNELNEEHQQDLIQSIQDALMQQDIPEVTGILLNLAEFMEHVDRGPLPLNEKTLAERAIKCRAFAKALHYKEEEFHKGPTTDVLGALISINNKLQQPEAAVGVLEYANKNQFNEIEVKERWYEKLHDWENALKAYKLKSDKDPKDVESIVGQMRCLEVLSEWNKLYNLALVSFPDVNQENKQKMARMASTAAWGLGHWPQMEEYTKNIAADTPDSAFYQAILQIHYQNYSRAQTLIDKARKLIDTELTTMAGESYNRAYAPMVQVQMMSELEEVIQYKLVPERREMICQKWWQRLQGCQRAVEDWQKILQVHSLVLQPHEDMRSYLKFAKLCQRSGRLQLSYRTLVSLMDTDPSNLVTGVPLPTTYPMVTFRYIEHLWISGQKEEAFNQLAHFTQVALIPQNIHFLTTDESQQIHQRNELNKLLSRCYLKLGQWHENLQGINENSINVILQYYLAATDRDNNWYKAWHSWAYMNFEAVNFYKGLHSSAEGQSPTEPTTATSSPVGSLQPLKTKYVREYCVPAVHGFFRSVSLAHGSSLQDTLRILTIWFEEGQHQEVYDALAEGIKTVPIETWLQVVIPQLIARIDTTRQLIARLIHQLLIDIGKHHPQSLIYPLTVASKASASGRQASAKKILDIMQVHSPNLVQQAMLVSEELIRIAILWHELWHEGLEEASRLYFGERNVRGMFDILDPLHQMCDRGPQTLKEMSFNHAYGRDLNEAQEWCRKFQEKGNVKDLTQAWDTYYHVFRRISKQLPQLTSLELKYVSPKLMNCRDLELAVPGSYNPNQPLIRIAKVEPQLNVITSKQRPRKLSIKGSDGRDYMFLLKGHEDLRQDERVMQLFGLVNTLLTGDPETSQRNLAIQRYAVIPLSPNSGLIGWVPHCDTLHTLIRDYREKKKILLNIEHRVMLRMAPDYDHLTLLQKVEVFEHALEHTNGDDLAKLLWLKSPSSEVWFDRRTNYTRSLSVMSIVGYVLGLGDRHPSNLMLDRMSGKILHIDFGDCFEVAMTREKFPEKIPFRLTRMLINAMEVTGIEGTYRITCEKVMRVLRNNKDSLMAVLEAFIHDPIFSWKLIEAQPKLKHSIDLLDEDEGAVGGALNAASASKKPPLSTSSSTIGGIAESTGLPHEGLNKKALAVINRVRDKLTGRDFEAHLTLEVPEQVDLLIRQATSHENLCQCYIGWCPFW</sequence>
<dbReference type="Pfam" id="PF11865">
    <property type="entry name" value="mTOR_dom"/>
    <property type="match status" value="1"/>
</dbReference>
<evidence type="ECO:0000313" key="16">
    <source>
        <dbReference type="EMBL" id="CAD7645570.1"/>
    </source>
</evidence>
<dbReference type="GO" id="GO:0044877">
    <property type="term" value="F:protein-containing complex binding"/>
    <property type="evidence" value="ECO:0007669"/>
    <property type="project" value="InterPro"/>
</dbReference>
<dbReference type="GO" id="GO:0005524">
    <property type="term" value="F:ATP binding"/>
    <property type="evidence" value="ECO:0007669"/>
    <property type="project" value="UniProtKB-KW"/>
</dbReference>
<dbReference type="SUPFAM" id="SSF48371">
    <property type="entry name" value="ARM repeat"/>
    <property type="match status" value="2"/>
</dbReference>
<keyword evidence="6 12" id="KW-0418">Kinase</keyword>
<dbReference type="InterPro" id="IPR026683">
    <property type="entry name" value="TOR_cat"/>
</dbReference>
<comment type="similarity">
    <text evidence="1 12">Belongs to the PI3/PI4-kinase family.</text>
</comment>
<evidence type="ECO:0000259" key="14">
    <source>
        <dbReference type="PROSITE" id="PS51189"/>
    </source>
</evidence>
<dbReference type="Pfam" id="PF02259">
    <property type="entry name" value="FAT"/>
    <property type="match status" value="1"/>
</dbReference>
<keyword evidence="8" id="KW-0469">Meiosis</keyword>
<keyword evidence="4" id="KW-0677">Repeat</keyword>
<gene>
    <name evidence="16" type="ORF">ONB1V03_LOCUS5276</name>
</gene>
<dbReference type="EMBL" id="CAJPVJ010002076">
    <property type="protein sequence ID" value="CAG2165738.1"/>
    <property type="molecule type" value="Genomic_DNA"/>
</dbReference>
<dbReference type="InterPro" id="IPR018936">
    <property type="entry name" value="PI3/4_kinase_CS"/>
</dbReference>
<dbReference type="GO" id="GO:1901992">
    <property type="term" value="P:positive regulation of mitotic cell cycle phase transition"/>
    <property type="evidence" value="ECO:0007669"/>
    <property type="project" value="UniProtKB-ARBA"/>
</dbReference>
<dbReference type="OrthoDB" id="2250022at2759"/>
<dbReference type="GO" id="GO:0016242">
    <property type="term" value="P:negative regulation of macroautophagy"/>
    <property type="evidence" value="ECO:0007669"/>
    <property type="project" value="TreeGrafter"/>
</dbReference>
<evidence type="ECO:0000256" key="11">
    <source>
        <dbReference type="ARBA" id="ARBA00048679"/>
    </source>
</evidence>
<dbReference type="SMART" id="SM01345">
    <property type="entry name" value="Rapamycin_bind"/>
    <property type="match status" value="1"/>
</dbReference>
<dbReference type="SMART" id="SM01343">
    <property type="entry name" value="FATC"/>
    <property type="match status" value="1"/>
</dbReference>
<proteinExistence type="inferred from homology"/>
<dbReference type="InterPro" id="IPR036940">
    <property type="entry name" value="PI3/4_kinase_cat_sf"/>
</dbReference>
<evidence type="ECO:0000256" key="7">
    <source>
        <dbReference type="ARBA" id="ARBA00022840"/>
    </source>
</evidence>
<dbReference type="InterPro" id="IPR024585">
    <property type="entry name" value="mTOR_dom"/>
</dbReference>
<dbReference type="GO" id="GO:0038202">
    <property type="term" value="P:TORC1 signaling"/>
    <property type="evidence" value="ECO:0007669"/>
    <property type="project" value="TreeGrafter"/>
</dbReference>
<dbReference type="GO" id="GO:0051321">
    <property type="term" value="P:meiotic cell cycle"/>
    <property type="evidence" value="ECO:0007669"/>
    <property type="project" value="UniProtKB-KW"/>
</dbReference>
<dbReference type="InterPro" id="IPR050517">
    <property type="entry name" value="DDR_Repair_Kinase"/>
</dbReference>
<evidence type="ECO:0000256" key="1">
    <source>
        <dbReference type="ARBA" id="ARBA00011031"/>
    </source>
</evidence>
<dbReference type="PROSITE" id="PS50290">
    <property type="entry name" value="PI3_4_KINASE_3"/>
    <property type="match status" value="1"/>
</dbReference>
<dbReference type="Gene3D" id="1.25.10.10">
    <property type="entry name" value="Leucine-rich Repeat Variant"/>
    <property type="match status" value="4"/>
</dbReference>
<dbReference type="InterPro" id="IPR014009">
    <property type="entry name" value="PIK_FAT"/>
</dbReference>
<dbReference type="InterPro" id="IPR011009">
    <property type="entry name" value="Kinase-like_dom_sf"/>
</dbReference>
<evidence type="ECO:0000256" key="9">
    <source>
        <dbReference type="ARBA" id="ARBA00023306"/>
    </source>
</evidence>
<keyword evidence="17" id="KW-1185">Reference proteome</keyword>
<dbReference type="FunFam" id="1.20.120.150:FF:000001">
    <property type="entry name" value="Serine/threonine-protein kinase TOR"/>
    <property type="match status" value="1"/>
</dbReference>
<name>A0A7R9LRU3_9ACAR</name>
<feature type="domain" description="FAT" evidence="14">
    <location>
        <begin position="1381"/>
        <end position="1949"/>
    </location>
</feature>
<evidence type="ECO:0000313" key="17">
    <source>
        <dbReference type="Proteomes" id="UP000728032"/>
    </source>
</evidence>
<dbReference type="GO" id="GO:0005737">
    <property type="term" value="C:cytoplasm"/>
    <property type="evidence" value="ECO:0007669"/>
    <property type="project" value="TreeGrafter"/>
</dbReference>
<dbReference type="FunFam" id="1.10.1070.11:FF:000007">
    <property type="entry name" value="Serine/threonine-protein kinase TOR"/>
    <property type="match status" value="1"/>
</dbReference>
<accession>A0A7R9LRU3</accession>
<dbReference type="PROSITE" id="PS51189">
    <property type="entry name" value="FAT"/>
    <property type="match status" value="1"/>
</dbReference>
<evidence type="ECO:0000256" key="2">
    <source>
        <dbReference type="ARBA" id="ARBA00022527"/>
    </source>
</evidence>
<dbReference type="EMBL" id="OC916901">
    <property type="protein sequence ID" value="CAD7645570.1"/>
    <property type="molecule type" value="Genomic_DNA"/>
</dbReference>